<protein>
    <recommendedName>
        <fullName evidence="2">LRAT domain-containing protein</fullName>
    </recommendedName>
</protein>
<organism evidence="3 4">
    <name type="scientific">Holothuria leucospilota</name>
    <name type="common">Black long sea cucumber</name>
    <name type="synonym">Mertensiothuria leucospilota</name>
    <dbReference type="NCBI Taxonomy" id="206669"/>
    <lineage>
        <taxon>Eukaryota</taxon>
        <taxon>Metazoa</taxon>
        <taxon>Echinodermata</taxon>
        <taxon>Eleutherozoa</taxon>
        <taxon>Echinozoa</taxon>
        <taxon>Holothuroidea</taxon>
        <taxon>Aspidochirotacea</taxon>
        <taxon>Aspidochirotida</taxon>
        <taxon>Holothuriidae</taxon>
        <taxon>Holothuria</taxon>
    </lineage>
</organism>
<feature type="domain" description="LRAT" evidence="2">
    <location>
        <begin position="102"/>
        <end position="208"/>
    </location>
</feature>
<keyword evidence="1" id="KW-1133">Transmembrane helix</keyword>
<sequence length="533" mass="60192">MASNSKVEPPCKCGNKEATKFLSYQDDEEGLLGVFCCECGKEWLKEDQIKGSSSDDFIRFHDNILLLNIRPQATDERFFVQYNRNKIENPKYSFDMIKAGDHIQWERWLYDHHAIVEKVDTDNNTINVIEYKKIDKLTVEVTRSKLIPEQETIRNLYCICYDDGVTDSRTLVLARARAWLGRREYNLFTRNCETFSVYCQIGTLISWQTVCFVGKFMRCIKATFLKTCWQSGKEVTVAEAVEGFLAGHRLKDLVPQATKGEHLKGAIAHSTTSDPINTALAQLPMEQPLKNISKQATNGTSMRNLIGAGIIIVMEGMAVKFDVEQLYAQRKQGGISRKDFLHNSIQKIIEGLFMAGFVITGSVFGEIAGGAIGSFIAPGSGTGIGIIMGSIIGGVVMGVPGKLIGTMLGRNVGRIISATIKYDDKLVRFKDVKRGDQIVMYGWFLHPRCHAIVTTVDKTNRKIKVIRNTYEKGVIEQWLDFIPPVYRVCYDEHERNSAERAVQIAQSKIGENKYNILYYNCKHFAYLCVAKYL</sequence>
<dbReference type="Pfam" id="PF04970">
    <property type="entry name" value="LRAT"/>
    <property type="match status" value="1"/>
</dbReference>
<keyword evidence="1" id="KW-0472">Membrane</keyword>
<keyword evidence="1" id="KW-0812">Transmembrane</keyword>
<reference evidence="3" key="1">
    <citation type="submission" date="2021-10" db="EMBL/GenBank/DDBJ databases">
        <title>Tropical sea cucumber genome reveals ecological adaptation and Cuvierian tubules defense mechanism.</title>
        <authorList>
            <person name="Chen T."/>
        </authorList>
    </citation>
    <scope>NUCLEOTIDE SEQUENCE</scope>
    <source>
        <strain evidence="3">Nanhai2018</strain>
        <tissue evidence="3">Muscle</tissue>
    </source>
</reference>
<proteinExistence type="predicted"/>
<dbReference type="Proteomes" id="UP001152320">
    <property type="component" value="Chromosome 11"/>
</dbReference>
<name>A0A9Q1BU63_HOLLE</name>
<dbReference type="InterPro" id="IPR007053">
    <property type="entry name" value="LRAT_dom"/>
</dbReference>
<dbReference type="EMBL" id="JAIZAY010000011">
    <property type="protein sequence ID" value="KAJ8032738.1"/>
    <property type="molecule type" value="Genomic_DNA"/>
</dbReference>
<evidence type="ECO:0000259" key="2">
    <source>
        <dbReference type="PROSITE" id="PS51934"/>
    </source>
</evidence>
<dbReference type="PROSITE" id="PS51934">
    <property type="entry name" value="LRAT"/>
    <property type="match status" value="1"/>
</dbReference>
<feature type="transmembrane region" description="Helical" evidence="1">
    <location>
        <begin position="352"/>
        <end position="377"/>
    </location>
</feature>
<dbReference type="PANTHER" id="PTHR46137">
    <property type="entry name" value="OS05G0310600 PROTEIN"/>
    <property type="match status" value="1"/>
</dbReference>
<dbReference type="PANTHER" id="PTHR46137:SF3">
    <property type="entry name" value="OS05G0310600 PROTEIN"/>
    <property type="match status" value="1"/>
</dbReference>
<keyword evidence="4" id="KW-1185">Reference proteome</keyword>
<gene>
    <name evidence="3" type="ORF">HOLleu_22767</name>
</gene>
<evidence type="ECO:0000313" key="4">
    <source>
        <dbReference type="Proteomes" id="UP001152320"/>
    </source>
</evidence>
<feature type="transmembrane region" description="Helical" evidence="1">
    <location>
        <begin position="383"/>
        <end position="404"/>
    </location>
</feature>
<dbReference type="Gene3D" id="3.90.1720.10">
    <property type="entry name" value="endopeptidase domain like (from Nostoc punctiforme)"/>
    <property type="match status" value="2"/>
</dbReference>
<evidence type="ECO:0000256" key="1">
    <source>
        <dbReference type="SAM" id="Phobius"/>
    </source>
</evidence>
<comment type="caution">
    <text evidence="3">The sequence shown here is derived from an EMBL/GenBank/DDBJ whole genome shotgun (WGS) entry which is preliminary data.</text>
</comment>
<dbReference type="AlphaFoldDB" id="A0A9Q1BU63"/>
<accession>A0A9Q1BU63</accession>
<evidence type="ECO:0000313" key="3">
    <source>
        <dbReference type="EMBL" id="KAJ8032738.1"/>
    </source>
</evidence>
<dbReference type="OrthoDB" id="421951at2759"/>